<gene>
    <name evidence="2" type="ORF">KUTeg_021938</name>
</gene>
<organism evidence="2 3">
    <name type="scientific">Tegillarca granosa</name>
    <name type="common">Malaysian cockle</name>
    <name type="synonym">Anadara granosa</name>
    <dbReference type="NCBI Taxonomy" id="220873"/>
    <lineage>
        <taxon>Eukaryota</taxon>
        <taxon>Metazoa</taxon>
        <taxon>Spiralia</taxon>
        <taxon>Lophotrochozoa</taxon>
        <taxon>Mollusca</taxon>
        <taxon>Bivalvia</taxon>
        <taxon>Autobranchia</taxon>
        <taxon>Pteriomorphia</taxon>
        <taxon>Arcoida</taxon>
        <taxon>Arcoidea</taxon>
        <taxon>Arcidae</taxon>
        <taxon>Tegillarca</taxon>
    </lineage>
</organism>
<dbReference type="Pfam" id="PF00665">
    <property type="entry name" value="rve"/>
    <property type="match status" value="1"/>
</dbReference>
<name>A0ABQ9E7S6_TEGGR</name>
<reference evidence="2 3" key="1">
    <citation type="submission" date="2022-12" db="EMBL/GenBank/DDBJ databases">
        <title>Chromosome-level genome of Tegillarca granosa.</title>
        <authorList>
            <person name="Kim J."/>
        </authorList>
    </citation>
    <scope>NUCLEOTIDE SEQUENCE [LARGE SCALE GENOMIC DNA]</scope>
    <source>
        <strain evidence="2">Teg-2019</strain>
        <tissue evidence="2">Adductor muscle</tissue>
    </source>
</reference>
<dbReference type="Proteomes" id="UP001217089">
    <property type="component" value="Unassembled WGS sequence"/>
</dbReference>
<sequence>MERHQVDLVDLSSISVTLENVSYRNVLSVKDVFSRFLWLRAIPNKNSDTVANELYKIYIKFRQPKILQSDQGSEFKGSVIKLCSELNTKLIYSSSGHPQSQGKSERSHRTWKEKLQRDILLTKTRRDCDWVTGLPALQRIYNEGWHTVYSNDAI</sequence>
<protein>
    <recommendedName>
        <fullName evidence="1">Integrase catalytic domain-containing protein</fullName>
    </recommendedName>
</protein>
<dbReference type="InterPro" id="IPR012337">
    <property type="entry name" value="RNaseH-like_sf"/>
</dbReference>
<evidence type="ECO:0000313" key="3">
    <source>
        <dbReference type="Proteomes" id="UP001217089"/>
    </source>
</evidence>
<evidence type="ECO:0000313" key="2">
    <source>
        <dbReference type="EMBL" id="KAJ8300419.1"/>
    </source>
</evidence>
<dbReference type="InterPro" id="IPR036397">
    <property type="entry name" value="RNaseH_sf"/>
</dbReference>
<dbReference type="PANTHER" id="PTHR37984">
    <property type="entry name" value="PROTEIN CBG26694"/>
    <property type="match status" value="1"/>
</dbReference>
<dbReference type="InterPro" id="IPR050951">
    <property type="entry name" value="Retrovirus_Pol_polyprotein"/>
</dbReference>
<comment type="caution">
    <text evidence="2">The sequence shown here is derived from an EMBL/GenBank/DDBJ whole genome shotgun (WGS) entry which is preliminary data.</text>
</comment>
<accession>A0ABQ9E7S6</accession>
<dbReference type="SUPFAM" id="SSF53098">
    <property type="entry name" value="Ribonuclease H-like"/>
    <property type="match status" value="1"/>
</dbReference>
<keyword evidence="3" id="KW-1185">Reference proteome</keyword>
<dbReference type="EMBL" id="JARBDR010000919">
    <property type="protein sequence ID" value="KAJ8300419.1"/>
    <property type="molecule type" value="Genomic_DNA"/>
</dbReference>
<dbReference type="PROSITE" id="PS50994">
    <property type="entry name" value="INTEGRASE"/>
    <property type="match status" value="1"/>
</dbReference>
<dbReference type="PANTHER" id="PTHR37984:SF5">
    <property type="entry name" value="PROTEIN NYNRIN-LIKE"/>
    <property type="match status" value="1"/>
</dbReference>
<dbReference type="Gene3D" id="3.30.420.10">
    <property type="entry name" value="Ribonuclease H-like superfamily/Ribonuclease H"/>
    <property type="match status" value="1"/>
</dbReference>
<feature type="domain" description="Integrase catalytic" evidence="1">
    <location>
        <begin position="1"/>
        <end position="154"/>
    </location>
</feature>
<evidence type="ECO:0000259" key="1">
    <source>
        <dbReference type="PROSITE" id="PS50994"/>
    </source>
</evidence>
<dbReference type="InterPro" id="IPR001584">
    <property type="entry name" value="Integrase_cat-core"/>
</dbReference>
<proteinExistence type="predicted"/>